<dbReference type="Proteomes" id="UP000267408">
    <property type="component" value="Unassembled WGS sequence"/>
</dbReference>
<dbReference type="EMBL" id="RJVJ01000002">
    <property type="protein sequence ID" value="ROR37807.1"/>
    <property type="molecule type" value="Genomic_DNA"/>
</dbReference>
<comment type="caution">
    <text evidence="1">The sequence shown here is derived from an EMBL/GenBank/DDBJ whole genome shotgun (WGS) entry which is preliminary data.</text>
</comment>
<reference evidence="1 2" key="1">
    <citation type="submission" date="2018-11" db="EMBL/GenBank/DDBJ databases">
        <title>Sequencing the genomes of 1000 actinobacteria strains.</title>
        <authorList>
            <person name="Klenk H.-P."/>
        </authorList>
    </citation>
    <scope>NUCLEOTIDE SEQUENCE [LARGE SCALE GENOMIC DNA]</scope>
    <source>
        <strain evidence="1 2">DSM 44780</strain>
    </source>
</reference>
<evidence type="ECO:0000313" key="2">
    <source>
        <dbReference type="Proteomes" id="UP000267408"/>
    </source>
</evidence>
<organism evidence="1 2">
    <name type="scientific">Kitasatospora cineracea</name>
    <dbReference type="NCBI Taxonomy" id="88074"/>
    <lineage>
        <taxon>Bacteria</taxon>
        <taxon>Bacillati</taxon>
        <taxon>Actinomycetota</taxon>
        <taxon>Actinomycetes</taxon>
        <taxon>Kitasatosporales</taxon>
        <taxon>Streptomycetaceae</taxon>
        <taxon>Kitasatospora</taxon>
    </lineage>
</organism>
<accession>A0A8G1UBN4</accession>
<dbReference type="AlphaFoldDB" id="A0A8G1UBN4"/>
<evidence type="ECO:0000313" key="1">
    <source>
        <dbReference type="EMBL" id="ROR37807.1"/>
    </source>
</evidence>
<proteinExistence type="predicted"/>
<name>A0A8G1UBN4_9ACTN</name>
<gene>
    <name evidence="1" type="ORF">EDD39_5962</name>
</gene>
<sequence>MTTKPGAAYWEGRLRLTCILLDASVLNPNGYFEEFPKRTVIPGGMVLAALGETESRRISSRLHVQRPPRWRIEMFDIESDDADELSAIVRHRFNLLCCAQRSAPSVLALLDRFTGGAWRRVCPVAEISGSGRGVFLDEERLEAWGEIVAAWPSGLDDRIAISLEFFRESVAERQVSLSKSLLTLAVAFESLIGQDLKAELNFRLSQRAAFLVSNGPASHRVMVRMKDLYGARSSLVHGGRKASPDAVTKLQQFMMRAIPSMARLSEVAGGFKGANQILDKAPFGLDPILRDVVSPKGEAWWARVDVCKIPGWL</sequence>
<protein>
    <recommendedName>
        <fullName evidence="3">Apea-like HEPN domain-containing protein</fullName>
    </recommendedName>
</protein>
<evidence type="ECO:0008006" key="3">
    <source>
        <dbReference type="Google" id="ProtNLM"/>
    </source>
</evidence>